<dbReference type="Gene3D" id="2.60.40.420">
    <property type="entry name" value="Cupredoxins - blue copper proteins"/>
    <property type="match status" value="3"/>
</dbReference>
<evidence type="ECO:0000256" key="1">
    <source>
        <dbReference type="ARBA" id="ARBA00022723"/>
    </source>
</evidence>
<dbReference type="InterPro" id="IPR001117">
    <property type="entry name" value="Cu-oxidase_2nd"/>
</dbReference>
<keyword evidence="1" id="KW-0479">Metal-binding</keyword>
<proteinExistence type="predicted"/>
<dbReference type="PROSITE" id="PS00080">
    <property type="entry name" value="MULTICOPPER_OXIDASE2"/>
    <property type="match status" value="1"/>
</dbReference>
<dbReference type="RefSeq" id="WP_305930523.1">
    <property type="nucleotide sequence ID" value="NZ_JAVAIL010000004.1"/>
</dbReference>
<dbReference type="PANTHER" id="PTHR48267:SF1">
    <property type="entry name" value="BILIRUBIN OXIDASE"/>
    <property type="match status" value="1"/>
</dbReference>
<feature type="domain" description="Plastocyanin-like" evidence="4">
    <location>
        <begin position="412"/>
        <end position="529"/>
    </location>
</feature>
<dbReference type="InterPro" id="IPR045087">
    <property type="entry name" value="Cu-oxidase_fam"/>
</dbReference>
<evidence type="ECO:0000259" key="4">
    <source>
        <dbReference type="Pfam" id="PF07731"/>
    </source>
</evidence>
<comment type="caution">
    <text evidence="6">The sequence shown here is derived from an EMBL/GenBank/DDBJ whole genome shotgun (WGS) entry which is preliminary data.</text>
</comment>
<dbReference type="InterPro" id="IPR011707">
    <property type="entry name" value="Cu-oxidase-like_N"/>
</dbReference>
<protein>
    <submittedName>
        <fullName evidence="6">Multicopper oxidase domain-containing protein</fullName>
    </submittedName>
</protein>
<organism evidence="6 7">
    <name type="scientific">Qipengyuania benthica</name>
    <dbReference type="NCBI Taxonomy" id="3067651"/>
    <lineage>
        <taxon>Bacteria</taxon>
        <taxon>Pseudomonadati</taxon>
        <taxon>Pseudomonadota</taxon>
        <taxon>Alphaproteobacteria</taxon>
        <taxon>Sphingomonadales</taxon>
        <taxon>Erythrobacteraceae</taxon>
        <taxon>Qipengyuania</taxon>
    </lineage>
</organism>
<evidence type="ECO:0000259" key="5">
    <source>
        <dbReference type="Pfam" id="PF07732"/>
    </source>
</evidence>
<dbReference type="SUPFAM" id="SSF49503">
    <property type="entry name" value="Cupredoxins"/>
    <property type="match status" value="3"/>
</dbReference>
<name>A0ABT9HAT5_9SPHN</name>
<sequence>MVAAPAVADAATPRRMVEGRKDRAIRIGRRDLLRDMGFAGVGIAALPLVGCEARSSFGPLRSSDDPQPLAIPPLNRGAVEGGERVFRLSLTTGQKEFVPGVASATIGVDADYLGPTLEMRRGERVRFHIDNALAEGATVHWHGFELPAAADGGPHQLIRPGTRWSPSFEVRQRASLYWYHSHLHRRAGPQVYAGLAAPIYVRDDEEAALDLPSDYGADDIPLIVQDRALDGSGKLIYPLNMHTRMMGVLGERIFVNGTQNAVFDAQTGQLRLRILNGSNARFYEFSLAEGQAMQLIASDGGLLDRPHTVRSLKLAPGERAQVIVDLTEGRPLSLVATSPDNAMGMMGGQGRGMMGGGMMNRPRDGGETGEVLRILDIRPGRGARARRLPPRLSSLNAPDLSLAVRTRRFVLDMGMMGRGMTINGAAMDMDIVNERVPVGQWEIWEIANASMMAHPFHIHNAQFRVIDRDGRRPPPLETGFKDTVVVNPREQLRVLLRFEEHTDPDLPYMYHCHILEHEDAGMMGQFLVVNS</sequence>
<feature type="domain" description="Plastocyanin-like" evidence="5">
    <location>
        <begin position="94"/>
        <end position="205"/>
    </location>
</feature>
<evidence type="ECO:0000256" key="2">
    <source>
        <dbReference type="ARBA" id="ARBA00023002"/>
    </source>
</evidence>
<evidence type="ECO:0000259" key="3">
    <source>
        <dbReference type="Pfam" id="PF00394"/>
    </source>
</evidence>
<dbReference type="Proteomes" id="UP001235664">
    <property type="component" value="Unassembled WGS sequence"/>
</dbReference>
<gene>
    <name evidence="6" type="ORF">Q9K01_12385</name>
</gene>
<dbReference type="InterPro" id="IPR008972">
    <property type="entry name" value="Cupredoxin"/>
</dbReference>
<keyword evidence="7" id="KW-1185">Reference proteome</keyword>
<dbReference type="InterPro" id="IPR011706">
    <property type="entry name" value="Cu-oxidase_C"/>
</dbReference>
<dbReference type="InterPro" id="IPR002355">
    <property type="entry name" value="Cu_oxidase_Cu_BS"/>
</dbReference>
<reference evidence="6 7" key="1">
    <citation type="submission" date="2023-08" db="EMBL/GenBank/DDBJ databases">
        <title>genomic of DY56.</title>
        <authorList>
            <person name="Wang Y."/>
        </authorList>
    </citation>
    <scope>NUCLEOTIDE SEQUENCE [LARGE SCALE GENOMIC DNA]</scope>
    <source>
        <strain evidence="6 7">DY56-A-20</strain>
    </source>
</reference>
<dbReference type="EMBL" id="JAVAIL010000004">
    <property type="protein sequence ID" value="MDP4540427.1"/>
    <property type="molecule type" value="Genomic_DNA"/>
</dbReference>
<feature type="domain" description="Plastocyanin-like" evidence="3">
    <location>
        <begin position="259"/>
        <end position="327"/>
    </location>
</feature>
<accession>A0ABT9HAT5</accession>
<evidence type="ECO:0000313" key="7">
    <source>
        <dbReference type="Proteomes" id="UP001235664"/>
    </source>
</evidence>
<dbReference type="Pfam" id="PF07732">
    <property type="entry name" value="Cu-oxidase_3"/>
    <property type="match status" value="1"/>
</dbReference>
<dbReference type="Pfam" id="PF00394">
    <property type="entry name" value="Cu-oxidase"/>
    <property type="match status" value="1"/>
</dbReference>
<dbReference type="Pfam" id="PF07731">
    <property type="entry name" value="Cu-oxidase_2"/>
    <property type="match status" value="1"/>
</dbReference>
<keyword evidence="2" id="KW-0560">Oxidoreductase</keyword>
<dbReference type="CDD" id="cd13890">
    <property type="entry name" value="CuRO_3_CueO_FtsP"/>
    <property type="match status" value="1"/>
</dbReference>
<dbReference type="PANTHER" id="PTHR48267">
    <property type="entry name" value="CUPREDOXIN SUPERFAMILY PROTEIN"/>
    <property type="match status" value="1"/>
</dbReference>
<evidence type="ECO:0000313" key="6">
    <source>
        <dbReference type="EMBL" id="MDP4540427.1"/>
    </source>
</evidence>